<feature type="repeat" description="WD" evidence="3">
    <location>
        <begin position="1419"/>
        <end position="1453"/>
    </location>
</feature>
<proteinExistence type="predicted"/>
<dbReference type="Pfam" id="PF23948">
    <property type="entry name" value="ARM_5"/>
    <property type="match status" value="1"/>
</dbReference>
<feature type="repeat" description="WD" evidence="3">
    <location>
        <begin position="1365"/>
        <end position="1406"/>
    </location>
</feature>
<name>A0A9P3GZ83_9FUNG</name>
<reference evidence="7" key="1">
    <citation type="submission" date="2021-11" db="EMBL/GenBank/DDBJ databases">
        <authorList>
            <person name="Herlambang A."/>
            <person name="Guo Y."/>
            <person name="Takashima Y."/>
            <person name="Nishizawa T."/>
        </authorList>
    </citation>
    <scope>NUCLEOTIDE SEQUENCE</scope>
    <source>
        <strain evidence="7">E1425</strain>
    </source>
</reference>
<dbReference type="Pfam" id="PF00805">
    <property type="entry name" value="Pentapeptide"/>
    <property type="match status" value="1"/>
</dbReference>
<dbReference type="SMART" id="SM00320">
    <property type="entry name" value="WD40"/>
    <property type="match status" value="11"/>
</dbReference>
<dbReference type="InterPro" id="IPR027417">
    <property type="entry name" value="P-loop_NTPase"/>
</dbReference>
<evidence type="ECO:0000256" key="1">
    <source>
        <dbReference type="ARBA" id="ARBA00022574"/>
    </source>
</evidence>
<dbReference type="EMBL" id="BQFW01000001">
    <property type="protein sequence ID" value="GJJ67739.1"/>
    <property type="molecule type" value="Genomic_DNA"/>
</dbReference>
<dbReference type="InterPro" id="IPR056251">
    <property type="entry name" value="Arm_rpt_dom"/>
</dbReference>
<dbReference type="Pfam" id="PF00400">
    <property type="entry name" value="WD40"/>
    <property type="match status" value="7"/>
</dbReference>
<feature type="compositionally biased region" description="Pro residues" evidence="4">
    <location>
        <begin position="59"/>
        <end position="72"/>
    </location>
</feature>
<dbReference type="InterPro" id="IPR001680">
    <property type="entry name" value="WD40_rpt"/>
</dbReference>
<feature type="repeat" description="WD" evidence="3">
    <location>
        <begin position="1115"/>
        <end position="1156"/>
    </location>
</feature>
<keyword evidence="8" id="KW-1185">Reference proteome</keyword>
<evidence type="ECO:0000313" key="8">
    <source>
        <dbReference type="Proteomes" id="UP000827284"/>
    </source>
</evidence>
<dbReference type="InterPro" id="IPR001646">
    <property type="entry name" value="5peptide_repeat"/>
</dbReference>
<dbReference type="Proteomes" id="UP000827284">
    <property type="component" value="Unassembled WGS sequence"/>
</dbReference>
<dbReference type="InterPro" id="IPR025662">
    <property type="entry name" value="Sigma_54_int_dom_ATP-bd_1"/>
</dbReference>
<feature type="region of interest" description="Disordered" evidence="4">
    <location>
        <begin position="50"/>
        <end position="73"/>
    </location>
</feature>
<dbReference type="Gene3D" id="2.160.20.80">
    <property type="entry name" value="E3 ubiquitin-protein ligase SopA"/>
    <property type="match status" value="1"/>
</dbReference>
<dbReference type="SUPFAM" id="SSF50978">
    <property type="entry name" value="WD40 repeat-like"/>
    <property type="match status" value="2"/>
</dbReference>
<dbReference type="Gene3D" id="3.40.50.300">
    <property type="entry name" value="P-loop containing nucleotide triphosphate hydrolases"/>
    <property type="match status" value="1"/>
</dbReference>
<feature type="domain" description="NACHT" evidence="5">
    <location>
        <begin position="561"/>
        <end position="646"/>
    </location>
</feature>
<keyword evidence="1 3" id="KW-0853">WD repeat</keyword>
<evidence type="ECO:0000259" key="6">
    <source>
        <dbReference type="Pfam" id="PF23948"/>
    </source>
</evidence>
<evidence type="ECO:0000259" key="5">
    <source>
        <dbReference type="Pfam" id="PF05729"/>
    </source>
</evidence>
<dbReference type="PANTHER" id="PTHR19848">
    <property type="entry name" value="WD40 REPEAT PROTEIN"/>
    <property type="match status" value="1"/>
</dbReference>
<reference evidence="7" key="2">
    <citation type="journal article" date="2022" name="Microbiol. Resour. Announc.">
        <title>Whole-Genome Sequence of Entomortierella parvispora E1425, a Mucoromycotan Fungus Associated with Burkholderiaceae-Related Endosymbiotic Bacteria.</title>
        <authorList>
            <person name="Herlambang A."/>
            <person name="Guo Y."/>
            <person name="Takashima Y."/>
            <person name="Narisawa K."/>
            <person name="Ohta H."/>
            <person name="Nishizawa T."/>
        </authorList>
    </citation>
    <scope>NUCLEOTIDE SEQUENCE</scope>
    <source>
        <strain evidence="7">E1425</strain>
    </source>
</reference>
<evidence type="ECO:0000256" key="4">
    <source>
        <dbReference type="SAM" id="MobiDB-lite"/>
    </source>
</evidence>
<feature type="repeat" description="WD" evidence="3">
    <location>
        <begin position="1237"/>
        <end position="1269"/>
    </location>
</feature>
<dbReference type="InterPro" id="IPR007111">
    <property type="entry name" value="NACHT_NTPase"/>
</dbReference>
<dbReference type="SUPFAM" id="SSF141571">
    <property type="entry name" value="Pentapeptide repeat-like"/>
    <property type="match status" value="1"/>
</dbReference>
<dbReference type="Gene3D" id="2.130.10.10">
    <property type="entry name" value="YVTN repeat-like/Quinoprotein amine dehydrogenase"/>
    <property type="match status" value="4"/>
</dbReference>
<dbReference type="PANTHER" id="PTHR19848:SF8">
    <property type="entry name" value="F-BOX AND WD REPEAT DOMAIN CONTAINING 7"/>
    <property type="match status" value="1"/>
</dbReference>
<evidence type="ECO:0000313" key="7">
    <source>
        <dbReference type="EMBL" id="GJJ67739.1"/>
    </source>
</evidence>
<comment type="caution">
    <text evidence="7">The sequence shown here is derived from an EMBL/GenBank/DDBJ whole genome shotgun (WGS) entry which is preliminary data.</text>
</comment>
<dbReference type="PROSITE" id="PS00675">
    <property type="entry name" value="SIGMA54_INTERACT_1"/>
    <property type="match status" value="1"/>
</dbReference>
<dbReference type="SUPFAM" id="SSF52540">
    <property type="entry name" value="P-loop containing nucleoside triphosphate hydrolases"/>
    <property type="match status" value="1"/>
</dbReference>
<gene>
    <name evidence="7" type="ORF">EMPS_00085</name>
</gene>
<evidence type="ECO:0000256" key="3">
    <source>
        <dbReference type="PROSITE-ProRule" id="PRU00221"/>
    </source>
</evidence>
<evidence type="ECO:0008006" key="9">
    <source>
        <dbReference type="Google" id="ProtNLM"/>
    </source>
</evidence>
<accession>A0A9P3GZ83</accession>
<evidence type="ECO:0000256" key="2">
    <source>
        <dbReference type="ARBA" id="ARBA00022737"/>
    </source>
</evidence>
<feature type="repeat" description="WD" evidence="3">
    <location>
        <begin position="1323"/>
        <end position="1364"/>
    </location>
</feature>
<dbReference type="Pfam" id="PF05729">
    <property type="entry name" value="NACHT"/>
    <property type="match status" value="1"/>
</dbReference>
<dbReference type="PROSITE" id="PS50294">
    <property type="entry name" value="WD_REPEATS_REGION"/>
    <property type="match status" value="1"/>
</dbReference>
<feature type="repeat" description="WD" evidence="3">
    <location>
        <begin position="1157"/>
        <end position="1198"/>
    </location>
</feature>
<dbReference type="InterPro" id="IPR036322">
    <property type="entry name" value="WD40_repeat_dom_sf"/>
</dbReference>
<keyword evidence="2" id="KW-0677">Repeat</keyword>
<protein>
    <recommendedName>
        <fullName evidence="9">NACHT domain-containing protein</fullName>
    </recommendedName>
</protein>
<feature type="domain" description="Arm-like repeat" evidence="6">
    <location>
        <begin position="146"/>
        <end position="317"/>
    </location>
</feature>
<dbReference type="InterPro" id="IPR015943">
    <property type="entry name" value="WD40/YVTN_repeat-like_dom_sf"/>
</dbReference>
<sequence>MSAPTTTNIATNVHSLMAQFSKSGLPSTESPLSQRPCLDTALCLSTITSQQPRLTEAGPAPPSSPPRIPSPLTPTAIESLIVHRKHFTVPVPDGNELIEDTAQLVYCARLLDKARIEAGSTWPPPPSTDLLSKTQDNHQEWIQYMEENPLEKDHISNLTRRMASKFLAEPTDDPDIIREVVLIGPLLERDHHRQLVMIFVQKFQRSALLDINLLLGLAQLTRDRPANSLSSEDLIRIIKSLRMRLEEAARKDTGDAIHLTFAISIVLTTLATCLPTNQSRVELESLFKILSALRKHKDPLIKYQARYGWQLLLSILDPRTVDGGPVLNRGMRSLYQRLRNLLQSFSRKPWFQDVQNAKGFVQRRLLTDFYKLFCQGPGASNTDFQWHVCQLLGELSMNPTLDDATRHRTLIFLLEFAKGKGVLNSGPVVRRWAWTILQHISEQPVTSASTCGSQGICNEAVMEKKQGLILSLGARTVKPFNLAHPLTSRLSLPTTSPLLHKVNTDPDIEFAIDRLLRQQSRMYDRRAIYIQLLSKQNIRASEDLVELQVRAREFLASKRKVLLVLGDSGAGKSTFGRRLEDELWRKYKPGGPVPLFIDLKTIDPSDKDMIRQHLEDLGLFTDQQIEDLRQSRQFILICDGYDEYHHWTNLHSENHFNRPRNWKVKMIVSCRTQYLGPNYRNYFEPDIGTLGNPNFSNTSDQFEEAVIVSFRSSQIKEYVELFTQALKTEEYLHMEPAWSMEQYMGRLRSIRHLMELAASPFMLKMILDVLPRVAETTTKMTRVELYDRFVELHFESEHRRLSQQHSSGKMNKDVLSAFTLLKTHELIDLGLDFSKRLSHFILKDQKGMNSVSYSDVMDGGTWKNAFFGPDGLAKLLRQSAPLVCRENRQDARQLIRHRFRLSRKRNSYEFSHRSMLEYFYSCLIFDPRGHGTCLDLAKCLESSAHPEPIVHHPLGQVNIVSELSIVQFLAERVADHDDFKHHLQAIVQMSKAEAAASQAASNSITILVQAGVNFNGADLAGIRIPGADLTGGQFDSVCFQGADLTHTNLAKTWLRRANFAGAQMKDVWLGEKSFLTIPTLRSLTASRDGKKVAIGLDDGIIVVYDTQDWQVLSTLKGHSQRVSSLAFSNNSEQLASGSFDKTVRVWCVETGSCVHTFEGLSHRVTFVVFSPDGLQVAAVYHRNTVRIWDAHTGASGPTVNVSRTLYNVRIQWDQLVLEYEEGCVMRWDLVSGAFTRFRGLPTSPTSMAWSPDGRQIAFGSRRGTIKLWSRAMNEFKTLSHGRHDDALSLAFAYSPDGTRLVTGCHYTLYLWDLQAEGNNAVVMEKHTSLVHAAVLSKDGRWVASYDLTGSVILWDGQSGSCLATMDSHIGGVCGVAFLNENELLSGGRQDETVRFWQLDDEAKSRRVELSDAHIKKAYVIDTAYHPTGKYLVTSEYDGSIRRWDAETGASQVFLNLGPGNAYISYSSDGQRLAVSTVNKVVIYDTSKDKWQPIEELEGECLVEYSSCGSRVAIATSTGEIKLRALLQSTGGDRVLKGPVTRSLRLTFSSNGEWLASVNDRDVWVWDLTQVEAPKKFNRSDCVPHDSSFSPCSNTLAIAYTLNISLVDVRTGEERIFQEQRPLYFHRIAWSHCGRWIVASSANLLVLWETDPQGKRLELRKVEMTEAGDLEWSPSTPMEVVIALGTSVSVWRMEEDEHENEALTRLCLVWGSFPNRLVAKDAVFTGAIDLKPAHRTVLLQYGSIDEFGAMVDGIKALLSILTH</sequence>
<dbReference type="PROSITE" id="PS50082">
    <property type="entry name" value="WD_REPEATS_2"/>
    <property type="match status" value="6"/>
</dbReference>
<dbReference type="CDD" id="cd00200">
    <property type="entry name" value="WD40"/>
    <property type="match status" value="1"/>
</dbReference>
<organism evidence="7 8">
    <name type="scientific">Entomortierella parvispora</name>
    <dbReference type="NCBI Taxonomy" id="205924"/>
    <lineage>
        <taxon>Eukaryota</taxon>
        <taxon>Fungi</taxon>
        <taxon>Fungi incertae sedis</taxon>
        <taxon>Mucoromycota</taxon>
        <taxon>Mortierellomycotina</taxon>
        <taxon>Mortierellomycetes</taxon>
        <taxon>Mortierellales</taxon>
        <taxon>Mortierellaceae</taxon>
        <taxon>Entomortierella</taxon>
    </lineage>
</organism>